<accession>A0A7S3A4R9</accession>
<dbReference type="Pfam" id="PF03690">
    <property type="entry name" value="MYG1_exonuc"/>
    <property type="match status" value="1"/>
</dbReference>
<evidence type="ECO:0008006" key="3">
    <source>
        <dbReference type="Google" id="ProtNLM"/>
    </source>
</evidence>
<dbReference type="EMBL" id="HBHW01034773">
    <property type="protein sequence ID" value="CAE0058684.1"/>
    <property type="molecule type" value="Transcribed_RNA"/>
</dbReference>
<dbReference type="GO" id="GO:0005634">
    <property type="term" value="C:nucleus"/>
    <property type="evidence" value="ECO:0007669"/>
    <property type="project" value="TreeGrafter"/>
</dbReference>
<reference evidence="2" key="1">
    <citation type="submission" date="2021-01" db="EMBL/GenBank/DDBJ databases">
        <authorList>
            <person name="Corre E."/>
            <person name="Pelletier E."/>
            <person name="Niang G."/>
            <person name="Scheremetjew M."/>
            <person name="Finn R."/>
            <person name="Kale V."/>
            <person name="Holt S."/>
            <person name="Cochrane G."/>
            <person name="Meng A."/>
            <person name="Brown T."/>
            <person name="Cohen L."/>
        </authorList>
    </citation>
    <scope>NUCLEOTIDE SEQUENCE</scope>
    <source>
        <strain evidence="2">CCMP 769</strain>
    </source>
</reference>
<protein>
    <recommendedName>
        <fullName evidence="3">Metal-dependent protein hydrolase</fullName>
    </recommendedName>
</protein>
<sequence length="356" mass="39736">MGRVSFVLGGLVKLRRQHLLTTRTCVSMRIGTHDGAFHCDEALACYMLKKVDKFKSSPIVRTRDKATLNELECVVDVGGVYDPQTLRFDHHQRGFFETFNTVKKTKLSSAGLVYKHFGRQVIESVLDQKIADQDLETVYNKVYSSFIEEVDGVDNGIQQYDTEAPPKYEANSSLSARVGRLNPAWDDQNPDYDGCFEKAMELTGSELEDTIKSVYHSWLPGKSILLDAVEGRFKVHPSGEVILLERYCPWKSHLYAVEEELGFKTKYVIYLSANAESWRVHALGIDASSFTLRKPLPSPWRGLNDKELSAVTGIPDCVFTHMSGFIGGNRTVEGAIQMAAAAMDFSEAADEVAADS</sequence>
<dbReference type="AlphaFoldDB" id="A0A7S3A4R9"/>
<dbReference type="PANTHER" id="PTHR11215:SF1">
    <property type="entry name" value="MYG1 EXONUCLEASE"/>
    <property type="match status" value="1"/>
</dbReference>
<dbReference type="PANTHER" id="PTHR11215">
    <property type="entry name" value="METAL DEPENDENT HYDROLASE - RELATED"/>
    <property type="match status" value="1"/>
</dbReference>
<organism evidence="2">
    <name type="scientific">Rhodosorus marinus</name>
    <dbReference type="NCBI Taxonomy" id="101924"/>
    <lineage>
        <taxon>Eukaryota</taxon>
        <taxon>Rhodophyta</taxon>
        <taxon>Stylonematophyceae</taxon>
        <taxon>Stylonematales</taxon>
        <taxon>Stylonemataceae</taxon>
        <taxon>Rhodosorus</taxon>
    </lineage>
</organism>
<comment type="similarity">
    <text evidence="1">Belongs to the MYG1 family.</text>
</comment>
<dbReference type="InterPro" id="IPR003226">
    <property type="entry name" value="MYG1_exonuclease"/>
</dbReference>
<gene>
    <name evidence="2" type="ORF">RMAR00112_LOCUS26749</name>
</gene>
<evidence type="ECO:0000313" key="2">
    <source>
        <dbReference type="EMBL" id="CAE0058684.1"/>
    </source>
</evidence>
<evidence type="ECO:0000256" key="1">
    <source>
        <dbReference type="ARBA" id="ARBA00010105"/>
    </source>
</evidence>
<dbReference type="GO" id="GO:0005737">
    <property type="term" value="C:cytoplasm"/>
    <property type="evidence" value="ECO:0007669"/>
    <property type="project" value="TreeGrafter"/>
</dbReference>
<proteinExistence type="inferred from homology"/>
<name>A0A7S3A4R9_9RHOD</name>